<feature type="transmembrane region" description="Helical" evidence="1">
    <location>
        <begin position="18"/>
        <end position="34"/>
    </location>
</feature>
<keyword evidence="1" id="KW-0472">Membrane</keyword>
<feature type="transmembrane region" description="Helical" evidence="1">
    <location>
        <begin position="71"/>
        <end position="91"/>
    </location>
</feature>
<keyword evidence="1" id="KW-1133">Transmembrane helix</keyword>
<proteinExistence type="predicted"/>
<evidence type="ECO:0008006" key="4">
    <source>
        <dbReference type="Google" id="ProtNLM"/>
    </source>
</evidence>
<gene>
    <name evidence="2" type="ORF">GCM10017586_17880</name>
</gene>
<comment type="caution">
    <text evidence="2">The sequence shown here is derived from an EMBL/GenBank/DDBJ whole genome shotgun (WGS) entry which is preliminary data.</text>
</comment>
<evidence type="ECO:0000313" key="2">
    <source>
        <dbReference type="EMBL" id="GLJ80105.1"/>
    </source>
</evidence>
<reference evidence="2" key="2">
    <citation type="submission" date="2023-01" db="EMBL/GenBank/DDBJ databases">
        <authorList>
            <person name="Sun Q."/>
            <person name="Evtushenko L."/>
        </authorList>
    </citation>
    <scope>NUCLEOTIDE SEQUENCE</scope>
    <source>
        <strain evidence="2">VKM Ac-1447</strain>
    </source>
</reference>
<dbReference type="EMBL" id="BSEO01000011">
    <property type="protein sequence ID" value="GLJ80105.1"/>
    <property type="molecule type" value="Genomic_DNA"/>
</dbReference>
<name>A0A9W6HGJ3_9MICO</name>
<dbReference type="AlphaFoldDB" id="A0A9W6HGJ3"/>
<dbReference type="InterPro" id="IPR021257">
    <property type="entry name" value="DUF2809"/>
</dbReference>
<sequence>MRADATGRPAPSSTRRRVVALVVAAVTIASGLLVHRALPDSAASDIAGDALYALLIYALAVGVVPHARVRVVAAAALVWCVAVELLQLTGWPERAGAVFPPAMLVLGTAFDPRDLLVYVVTVAAAAGADAAQRRIRSRFTARRPR</sequence>
<keyword evidence="1" id="KW-0812">Transmembrane</keyword>
<protein>
    <recommendedName>
        <fullName evidence="4">DUF2809 domain-containing protein</fullName>
    </recommendedName>
</protein>
<feature type="transmembrane region" description="Helical" evidence="1">
    <location>
        <begin position="46"/>
        <end position="64"/>
    </location>
</feature>
<keyword evidence="3" id="KW-1185">Reference proteome</keyword>
<evidence type="ECO:0000256" key="1">
    <source>
        <dbReference type="SAM" id="Phobius"/>
    </source>
</evidence>
<reference evidence="2" key="1">
    <citation type="journal article" date="2014" name="Int. J. Syst. Evol. Microbiol.">
        <title>Complete genome sequence of Corynebacterium casei LMG S-19264T (=DSM 44701T), isolated from a smear-ripened cheese.</title>
        <authorList>
            <consortium name="US DOE Joint Genome Institute (JGI-PGF)"/>
            <person name="Walter F."/>
            <person name="Albersmeier A."/>
            <person name="Kalinowski J."/>
            <person name="Ruckert C."/>
        </authorList>
    </citation>
    <scope>NUCLEOTIDE SEQUENCE</scope>
    <source>
        <strain evidence="2">VKM Ac-1447</strain>
    </source>
</reference>
<feature type="transmembrane region" description="Helical" evidence="1">
    <location>
        <begin position="115"/>
        <end position="135"/>
    </location>
</feature>
<dbReference type="Proteomes" id="UP001142317">
    <property type="component" value="Unassembled WGS sequence"/>
</dbReference>
<evidence type="ECO:0000313" key="3">
    <source>
        <dbReference type="Proteomes" id="UP001142317"/>
    </source>
</evidence>
<accession>A0A9W6HGJ3</accession>
<organism evidence="2 3">
    <name type="scientific">Microbacterium imperiale</name>
    <dbReference type="NCBI Taxonomy" id="33884"/>
    <lineage>
        <taxon>Bacteria</taxon>
        <taxon>Bacillati</taxon>
        <taxon>Actinomycetota</taxon>
        <taxon>Actinomycetes</taxon>
        <taxon>Micrococcales</taxon>
        <taxon>Microbacteriaceae</taxon>
        <taxon>Microbacterium</taxon>
    </lineage>
</organism>
<dbReference type="Pfam" id="PF10990">
    <property type="entry name" value="DUF2809"/>
    <property type="match status" value="1"/>
</dbReference>